<dbReference type="InterPro" id="IPR014746">
    <property type="entry name" value="Gln_synth/guanido_kin_cat_dom"/>
</dbReference>
<evidence type="ECO:0000313" key="7">
    <source>
        <dbReference type="Proteomes" id="UP001499854"/>
    </source>
</evidence>
<keyword evidence="3 5" id="KW-0067">ATP-binding</keyword>
<evidence type="ECO:0000256" key="2">
    <source>
        <dbReference type="ARBA" id="ARBA00022741"/>
    </source>
</evidence>
<keyword evidence="1 5" id="KW-0436">Ligase</keyword>
<evidence type="ECO:0000256" key="1">
    <source>
        <dbReference type="ARBA" id="ARBA00022598"/>
    </source>
</evidence>
<dbReference type="InterPro" id="IPR050141">
    <property type="entry name" value="GCL_type2/YbdK_subfam"/>
</dbReference>
<comment type="similarity">
    <text evidence="5">Belongs to the glutamate--cysteine ligase type 2 family. YbdK subfamily.</text>
</comment>
<reference evidence="6 7" key="1">
    <citation type="journal article" date="2019" name="Int. J. Syst. Evol. Microbiol.">
        <title>The Global Catalogue of Microorganisms (GCM) 10K type strain sequencing project: providing services to taxonomists for standard genome sequencing and annotation.</title>
        <authorList>
            <consortium name="The Broad Institute Genomics Platform"/>
            <consortium name="The Broad Institute Genome Sequencing Center for Infectious Disease"/>
            <person name="Wu L."/>
            <person name="Ma J."/>
        </authorList>
    </citation>
    <scope>NUCLEOTIDE SEQUENCE [LARGE SCALE GENOMIC DNA]</scope>
    <source>
        <strain evidence="6 7">JCM 16013</strain>
    </source>
</reference>
<dbReference type="NCBIfam" id="TIGR02050">
    <property type="entry name" value="gshA_cyan_rel"/>
    <property type="match status" value="1"/>
</dbReference>
<dbReference type="SUPFAM" id="SSF55931">
    <property type="entry name" value="Glutamine synthetase/guanido kinase"/>
    <property type="match status" value="1"/>
</dbReference>
<evidence type="ECO:0000256" key="5">
    <source>
        <dbReference type="HAMAP-Rule" id="MF_01609"/>
    </source>
</evidence>
<comment type="caution">
    <text evidence="6">The sequence shown here is derived from an EMBL/GenBank/DDBJ whole genome shotgun (WGS) entry which is preliminary data.</text>
</comment>
<dbReference type="InterPro" id="IPR006336">
    <property type="entry name" value="GCS2"/>
</dbReference>
<dbReference type="EC" id="6.3.2.2" evidence="5"/>
<dbReference type="Pfam" id="PF04107">
    <property type="entry name" value="GCS2"/>
    <property type="match status" value="1"/>
</dbReference>
<dbReference type="Gene3D" id="3.30.590.20">
    <property type="match status" value="1"/>
</dbReference>
<dbReference type="HAMAP" id="MF_01609">
    <property type="entry name" value="Glu_cys_ligase_2"/>
    <property type="match status" value="1"/>
</dbReference>
<dbReference type="PANTHER" id="PTHR36510:SF1">
    <property type="entry name" value="GLUTAMATE--CYSTEINE LIGASE 2-RELATED"/>
    <property type="match status" value="1"/>
</dbReference>
<dbReference type="EMBL" id="BAAAQM010000073">
    <property type="protein sequence ID" value="GAA2001987.1"/>
    <property type="molecule type" value="Genomic_DNA"/>
</dbReference>
<sequence>MARTSPHRFETLTLGVEEEFVLTDPASRSTVPLGPDVCKRAADRLGERVARELYASQIEAHTRPARRAAELRRDLVEDRLVLAEAATRSDCLLVASGSAVLTSKPFPISEGARYERMWRRYSGAAAHIDSEPSGCHIHLGDLDRGEAMALAGHLRPWLPVLQALATNSPFAAGEFRNCASWRHYQQQAWPTVGPAPLITGETYETLADDLVLSGVLMDRKMIYWYARPSEHLPTLEIRVPDVNADVDTALLVAVLTRALATVFLPEARRGEPGPRLGEADVREAHRQAAVHGLAGRWTHPFTRRAMPLSAALRALVEQALPALEALGEARLTGTLLRRLTRSGTGDRRQREIYRRRRRLTDVVDDLAARTMLA</sequence>
<evidence type="ECO:0000313" key="6">
    <source>
        <dbReference type="EMBL" id="GAA2001987.1"/>
    </source>
</evidence>
<keyword evidence="7" id="KW-1185">Reference proteome</keyword>
<dbReference type="RefSeq" id="WP_344662416.1">
    <property type="nucleotide sequence ID" value="NZ_BAAAQM010000073.1"/>
</dbReference>
<organism evidence="6 7">
    <name type="scientific">Catenulispora subtropica</name>
    <dbReference type="NCBI Taxonomy" id="450798"/>
    <lineage>
        <taxon>Bacteria</taxon>
        <taxon>Bacillati</taxon>
        <taxon>Actinomycetota</taxon>
        <taxon>Actinomycetes</taxon>
        <taxon>Catenulisporales</taxon>
        <taxon>Catenulisporaceae</taxon>
        <taxon>Catenulispora</taxon>
    </lineage>
</organism>
<accession>A0ABN2T923</accession>
<comment type="function">
    <text evidence="5">ATP-dependent carboxylate-amine ligase which exhibits weak glutamate--cysteine ligase activity.</text>
</comment>
<proteinExistence type="inferred from homology"/>
<evidence type="ECO:0000256" key="4">
    <source>
        <dbReference type="ARBA" id="ARBA00048819"/>
    </source>
</evidence>
<gene>
    <name evidence="6" type="ORF">GCM10009838_79850</name>
</gene>
<dbReference type="PANTHER" id="PTHR36510">
    <property type="entry name" value="GLUTAMATE--CYSTEINE LIGASE 2-RELATED"/>
    <property type="match status" value="1"/>
</dbReference>
<comment type="catalytic activity">
    <reaction evidence="4 5">
        <text>L-cysteine + L-glutamate + ATP = gamma-L-glutamyl-L-cysteine + ADP + phosphate + H(+)</text>
        <dbReference type="Rhea" id="RHEA:13285"/>
        <dbReference type="ChEBI" id="CHEBI:15378"/>
        <dbReference type="ChEBI" id="CHEBI:29985"/>
        <dbReference type="ChEBI" id="CHEBI:30616"/>
        <dbReference type="ChEBI" id="CHEBI:35235"/>
        <dbReference type="ChEBI" id="CHEBI:43474"/>
        <dbReference type="ChEBI" id="CHEBI:58173"/>
        <dbReference type="ChEBI" id="CHEBI:456216"/>
        <dbReference type="EC" id="6.3.2.2"/>
    </reaction>
</comment>
<name>A0ABN2T923_9ACTN</name>
<dbReference type="GO" id="GO:0016874">
    <property type="term" value="F:ligase activity"/>
    <property type="evidence" value="ECO:0007669"/>
    <property type="project" value="UniProtKB-KW"/>
</dbReference>
<dbReference type="InterPro" id="IPR011793">
    <property type="entry name" value="YbdK"/>
</dbReference>
<keyword evidence="2 5" id="KW-0547">Nucleotide-binding</keyword>
<protein>
    <recommendedName>
        <fullName evidence="5">Putative glutamate--cysteine ligase 2</fullName>
        <ecNumber evidence="5">6.3.2.2</ecNumber>
    </recommendedName>
    <alternativeName>
        <fullName evidence="5">Gamma-glutamylcysteine synthetase 2</fullName>
        <shortName evidence="5">GCS 2</shortName>
        <shortName evidence="5">Gamma-GCS 2</shortName>
    </alternativeName>
</protein>
<dbReference type="Proteomes" id="UP001499854">
    <property type="component" value="Unassembled WGS sequence"/>
</dbReference>
<evidence type="ECO:0000256" key="3">
    <source>
        <dbReference type="ARBA" id="ARBA00022840"/>
    </source>
</evidence>